<feature type="domain" description="Methyltransferase type 11" evidence="6">
    <location>
        <begin position="92"/>
        <end position="189"/>
    </location>
</feature>
<evidence type="ECO:0000313" key="7">
    <source>
        <dbReference type="EMBL" id="MBY73471.1"/>
    </source>
</evidence>
<dbReference type="OrthoDB" id="3265906at2759"/>
<feature type="binding site" evidence="5">
    <location>
        <position position="161"/>
    </location>
    <ligand>
        <name>S-adenosyl-L-methionine</name>
        <dbReference type="ChEBI" id="CHEBI:59789"/>
    </ligand>
</feature>
<feature type="binding site" evidence="5">
    <location>
        <position position="95"/>
    </location>
    <ligand>
        <name>S-adenosyl-L-methionine</name>
        <dbReference type="ChEBI" id="CHEBI:59789"/>
    </ligand>
</feature>
<keyword evidence="5" id="KW-0999">Mitochondrion inner membrane</keyword>
<dbReference type="EC" id="2.1.1.64" evidence="5"/>
<dbReference type="PANTHER" id="PTHR43464">
    <property type="entry name" value="METHYLTRANSFERASE"/>
    <property type="match status" value="1"/>
</dbReference>
<dbReference type="GO" id="GO:0046872">
    <property type="term" value="F:metal ion binding"/>
    <property type="evidence" value="ECO:0007669"/>
    <property type="project" value="UniProtKB-KW"/>
</dbReference>
<comment type="subcellular location">
    <subcellularLocation>
        <location evidence="5">Mitochondrion inner membrane</location>
        <topology evidence="5">Peripheral membrane protein</topology>
        <orientation evidence="5">Matrix side</orientation>
    </subcellularLocation>
</comment>
<dbReference type="InterPro" id="IPR013216">
    <property type="entry name" value="Methyltransf_11"/>
</dbReference>
<comment type="similarity">
    <text evidence="5">Belongs to the class I-like SAM-binding methyltransferase superfamily. UbiG/COQ3 family.</text>
</comment>
<feature type="binding site" evidence="5">
    <location>
        <position position="116"/>
    </location>
    <ligand>
        <name>S-adenosyl-L-methionine</name>
        <dbReference type="ChEBI" id="CHEBI:59789"/>
    </ligand>
</feature>
<organism evidence="7">
    <name type="scientific">Sipha flava</name>
    <name type="common">yellow sugarcane aphid</name>
    <dbReference type="NCBI Taxonomy" id="143950"/>
    <lineage>
        <taxon>Eukaryota</taxon>
        <taxon>Metazoa</taxon>
        <taxon>Ecdysozoa</taxon>
        <taxon>Arthropoda</taxon>
        <taxon>Hexapoda</taxon>
        <taxon>Insecta</taxon>
        <taxon>Pterygota</taxon>
        <taxon>Neoptera</taxon>
        <taxon>Paraneoptera</taxon>
        <taxon>Hemiptera</taxon>
        <taxon>Sternorrhyncha</taxon>
        <taxon>Aphidomorpha</taxon>
        <taxon>Aphidoidea</taxon>
        <taxon>Aphididae</taxon>
        <taxon>Sipha</taxon>
    </lineage>
</organism>
<dbReference type="GO" id="GO:0031314">
    <property type="term" value="C:extrinsic component of mitochondrial inner membrane"/>
    <property type="evidence" value="ECO:0007669"/>
    <property type="project" value="UniProtKB-UniRule"/>
</dbReference>
<comment type="catalytic activity">
    <reaction evidence="5">
        <text>a 3,4-dihydroxy-5-(all-trans-polyprenyl)benzoate + S-adenosyl-L-methionine = a 4-hydroxy-3-methoxy-5-(all-trans-polyprenyl)benzoate + S-adenosyl-L-homocysteine + H(+)</text>
        <dbReference type="Rhea" id="RHEA:44452"/>
        <dbReference type="Rhea" id="RHEA-COMP:10930"/>
        <dbReference type="Rhea" id="RHEA-COMP:10931"/>
        <dbReference type="ChEBI" id="CHEBI:15378"/>
        <dbReference type="ChEBI" id="CHEBI:57856"/>
        <dbReference type="ChEBI" id="CHEBI:59789"/>
        <dbReference type="ChEBI" id="CHEBI:64694"/>
        <dbReference type="ChEBI" id="CHEBI:84443"/>
        <dbReference type="EC" id="2.1.1.114"/>
    </reaction>
</comment>
<dbReference type="InterPro" id="IPR010233">
    <property type="entry name" value="UbiG_MeTrfase"/>
</dbReference>
<dbReference type="Gene3D" id="3.40.50.150">
    <property type="entry name" value="Vaccinia Virus protein VP39"/>
    <property type="match status" value="1"/>
</dbReference>
<comment type="catalytic activity">
    <reaction evidence="5">
        <text>a 3-demethylubiquinone + S-adenosyl-L-methionine = a ubiquinone + S-adenosyl-L-homocysteine</text>
        <dbReference type="Rhea" id="RHEA:81215"/>
        <dbReference type="Rhea" id="RHEA-COMP:9565"/>
        <dbReference type="Rhea" id="RHEA-COMP:19654"/>
        <dbReference type="ChEBI" id="CHEBI:16389"/>
        <dbReference type="ChEBI" id="CHEBI:57856"/>
        <dbReference type="ChEBI" id="CHEBI:59789"/>
        <dbReference type="ChEBI" id="CHEBI:231825"/>
    </reaction>
</comment>
<keyword evidence="4 5" id="KW-0949">S-adenosyl-L-methionine</keyword>
<dbReference type="NCBIfam" id="TIGR01983">
    <property type="entry name" value="UbiG"/>
    <property type="match status" value="1"/>
</dbReference>
<feature type="binding site" evidence="5">
    <location>
        <position position="166"/>
    </location>
    <ligand>
        <name>Mg(2+)</name>
        <dbReference type="ChEBI" id="CHEBI:18420"/>
    </ligand>
</feature>
<gene>
    <name evidence="7" type="primary">Coq3</name>
    <name evidence="5" type="synonym">coq3</name>
    <name evidence="9" type="synonym">LOC112683100</name>
    <name evidence="7" type="ORF">g.63470</name>
</gene>
<evidence type="ECO:0000256" key="2">
    <source>
        <dbReference type="ARBA" id="ARBA00022679"/>
    </source>
</evidence>
<protein>
    <recommendedName>
        <fullName evidence="5">Ubiquinone biosynthesis O-methyltransferase, mitochondrial</fullName>
    </recommendedName>
    <alternativeName>
        <fullName evidence="5">3-demethylubiquinol 3-O-methyltransferase</fullName>
        <ecNumber evidence="5">2.1.1.64</ecNumber>
    </alternativeName>
    <alternativeName>
        <fullName evidence="5">3-demethylubiquinone 3-O-methyltransferase</fullName>
        <ecNumber evidence="5">2.1.1.-</ecNumber>
    </alternativeName>
    <alternativeName>
        <fullName evidence="5">Polyprenyldihydroxybenzoate methyltransferase</fullName>
        <ecNumber evidence="5">2.1.1.114</ecNumber>
    </alternativeName>
</protein>
<comment type="pathway">
    <text evidence="5">Cofactor biosynthesis; ubiquinone biosynthesis.</text>
</comment>
<comment type="subunit">
    <text evidence="5">Component of a multi-subunit COQ enzyme complex.</text>
</comment>
<reference evidence="7" key="1">
    <citation type="submission" date="2018-04" db="EMBL/GenBank/DDBJ databases">
        <title>Transcriptome assembly of Sipha flava.</title>
        <authorList>
            <person name="Scully E.D."/>
            <person name="Geib S.M."/>
            <person name="Palmer N.A."/>
            <person name="Koch K."/>
            <person name="Bradshaw J."/>
            <person name="Heng-Moss T."/>
            <person name="Sarath G."/>
        </authorList>
    </citation>
    <scope>NUCLEOTIDE SEQUENCE</scope>
</reference>
<dbReference type="AlphaFoldDB" id="A0A2S2Q7A1"/>
<evidence type="ECO:0000259" key="6">
    <source>
        <dbReference type="Pfam" id="PF08241"/>
    </source>
</evidence>
<dbReference type="CDD" id="cd02440">
    <property type="entry name" value="AdoMet_MTases"/>
    <property type="match status" value="1"/>
</dbReference>
<keyword evidence="2 5" id="KW-0808">Transferase</keyword>
<evidence type="ECO:0000256" key="1">
    <source>
        <dbReference type="ARBA" id="ARBA00022603"/>
    </source>
</evidence>
<proteinExistence type="inferred from homology"/>
<dbReference type="HAMAP" id="MF_00472">
    <property type="entry name" value="UbiG"/>
    <property type="match status" value="1"/>
</dbReference>
<feature type="binding site" evidence="5">
    <location>
        <position position="61"/>
    </location>
    <ligand>
        <name>S-adenosyl-L-methionine</name>
        <dbReference type="ChEBI" id="CHEBI:59789"/>
    </ligand>
</feature>
<dbReference type="GO" id="GO:0032259">
    <property type="term" value="P:methylation"/>
    <property type="evidence" value="ECO:0007669"/>
    <property type="project" value="UniProtKB-KW"/>
</dbReference>
<keyword evidence="8" id="KW-1185">Reference proteome</keyword>
<keyword evidence="1 5" id="KW-0489">Methyltransferase</keyword>
<dbReference type="SUPFAM" id="SSF53335">
    <property type="entry name" value="S-adenosyl-L-methionine-dependent methyltransferases"/>
    <property type="match status" value="1"/>
</dbReference>
<comment type="cofactor">
    <cofactor evidence="5">
        <name>Mg(2+)</name>
        <dbReference type="ChEBI" id="CHEBI:18420"/>
    </cofactor>
</comment>
<dbReference type="InterPro" id="IPR029063">
    <property type="entry name" value="SAM-dependent_MTases_sf"/>
</dbReference>
<keyword evidence="5" id="KW-0496">Mitochondrion</keyword>
<dbReference type="Pfam" id="PF08241">
    <property type="entry name" value="Methyltransf_11"/>
    <property type="match status" value="1"/>
</dbReference>
<keyword evidence="3 5" id="KW-0831">Ubiquinone biosynthesis</keyword>
<keyword evidence="9" id="KW-0830">Ubiquinone</keyword>
<feature type="binding site" evidence="5">
    <location>
        <position position="162"/>
    </location>
    <ligand>
        <name>Mg(2+)</name>
        <dbReference type="ChEBI" id="CHEBI:18420"/>
    </ligand>
</feature>
<evidence type="ECO:0000313" key="9">
    <source>
        <dbReference type="RefSeq" id="XP_025409751.1"/>
    </source>
</evidence>
<dbReference type="EC" id="2.1.1.-" evidence="5"/>
<comment type="catalytic activity">
    <reaction evidence="5">
        <text>a 3-demethylubiquinol + S-adenosyl-L-methionine = a ubiquinol + S-adenosyl-L-homocysteine + H(+)</text>
        <dbReference type="Rhea" id="RHEA:44380"/>
        <dbReference type="Rhea" id="RHEA-COMP:9566"/>
        <dbReference type="Rhea" id="RHEA-COMP:10914"/>
        <dbReference type="ChEBI" id="CHEBI:15378"/>
        <dbReference type="ChEBI" id="CHEBI:17976"/>
        <dbReference type="ChEBI" id="CHEBI:57856"/>
        <dbReference type="ChEBI" id="CHEBI:59789"/>
        <dbReference type="ChEBI" id="CHEBI:84422"/>
        <dbReference type="EC" id="2.1.1.64"/>
    </reaction>
</comment>
<keyword evidence="5" id="KW-0479">Metal-binding</keyword>
<evidence type="ECO:0000256" key="5">
    <source>
        <dbReference type="HAMAP-Rule" id="MF_03190"/>
    </source>
</evidence>
<name>A0A2S2Q7A1_9HEMI</name>
<dbReference type="EC" id="2.1.1.114" evidence="5"/>
<dbReference type="EMBL" id="GGMS01004268">
    <property type="protein sequence ID" value="MBY73471.1"/>
    <property type="molecule type" value="Transcribed_RNA"/>
</dbReference>
<dbReference type="PANTHER" id="PTHR43464:SF19">
    <property type="entry name" value="UBIQUINONE BIOSYNTHESIS O-METHYLTRANSFERASE, MITOCHONDRIAL"/>
    <property type="match status" value="1"/>
</dbReference>
<reference evidence="9" key="2">
    <citation type="submission" date="2025-04" db="UniProtKB">
        <authorList>
            <consortium name="RefSeq"/>
        </authorList>
    </citation>
    <scope>IDENTIFICATION</scope>
    <source>
        <tissue evidence="9">Whole body</tissue>
    </source>
</reference>
<keyword evidence="5" id="KW-0472">Membrane</keyword>
<dbReference type="Proteomes" id="UP000694846">
    <property type="component" value="Unplaced"/>
</dbReference>
<accession>A0A2S2Q7A1</accession>
<evidence type="ECO:0000256" key="4">
    <source>
        <dbReference type="ARBA" id="ARBA00022691"/>
    </source>
</evidence>
<comment type="function">
    <text evidence="5">O-methyltransferase required for two non-consecutive steps during ubiquinone biosynthesis. Catalyzes the 2 O-methylation of 3,4-dihydroxy-5-(all-trans-polyprenyl)benzoic acid into 4-hydroxy-3-methoxy-5-(all-trans-polyprenyl)benzoic acid. Also catalyzes the last step of ubiquinone biosynthesis by mediating methylation of 3-demethylubiquinone into ubiquinone. Also able to mediate the methylation of 3-demethylubiquinol into ubiquinol.</text>
</comment>
<dbReference type="GO" id="GO:0010420">
    <property type="term" value="F:polyprenyldihydroxybenzoate methyltransferase activity"/>
    <property type="evidence" value="ECO:0007669"/>
    <property type="project" value="UniProtKB-UniRule"/>
</dbReference>
<evidence type="ECO:0000256" key="3">
    <source>
        <dbReference type="ARBA" id="ARBA00022688"/>
    </source>
</evidence>
<feature type="binding site" evidence="5">
    <location>
        <position position="165"/>
    </location>
    <ligand>
        <name>Mg(2+)</name>
        <dbReference type="ChEBI" id="CHEBI:18420"/>
    </ligand>
</feature>
<dbReference type="GO" id="GO:0061542">
    <property type="term" value="F:3-demethylubiquinol 3-O-methyltransferase activity"/>
    <property type="evidence" value="ECO:0007669"/>
    <property type="project" value="UniProtKB-UniRule"/>
</dbReference>
<dbReference type="RefSeq" id="XP_025409751.1">
    <property type="nucleotide sequence ID" value="XM_025553966.1"/>
</dbReference>
<keyword evidence="5" id="KW-0460">Magnesium</keyword>
<dbReference type="UniPathway" id="UPA00232"/>
<sequence>MNFITKKRNISNSINVFRFITQDFAKDTINPNEVEHHSNLKDIWWKSNGPLNALHSFNPLRISFIINGLLNMKKIETKNIGTRQSLKNIKILDVGCGGGVLTEALSRLDSNVTGIDPSKELISIAIDHSVILRNKNIKYLNESIEEHMKLNVEAYDAIVTSEVLEHISNKYSFLTSCVECLKPGGSLFITTPNRTFCSWLSVVKIGEQLNFIPKGTHQWEKFICPHELQSILEMNCQCDTIAINGLTYNPFTNRWCWTDSTDISYALHAVKGK</sequence>
<evidence type="ECO:0000313" key="8">
    <source>
        <dbReference type="Proteomes" id="UP000694846"/>
    </source>
</evidence>